<keyword evidence="2" id="KW-1185">Reference proteome</keyword>
<name>A0A2G2VC99_CAPBA</name>
<protein>
    <submittedName>
        <fullName evidence="1">Uncharacterized protein</fullName>
    </submittedName>
</protein>
<dbReference type="EMBL" id="MLFT02000031">
    <property type="protein sequence ID" value="PHT30620.1"/>
    <property type="molecule type" value="Genomic_DNA"/>
</dbReference>
<comment type="caution">
    <text evidence="1">The sequence shown here is derived from an EMBL/GenBank/DDBJ whole genome shotgun (WGS) entry which is preliminary data.</text>
</comment>
<reference evidence="2" key="2">
    <citation type="journal article" date="2017" name="J. Anim. Genet.">
        <title>Multiple reference genome sequences of hot pepper reveal the massive evolution of plant disease resistance genes by retroduplication.</title>
        <authorList>
            <person name="Kim S."/>
            <person name="Park J."/>
            <person name="Yeom S.-I."/>
            <person name="Kim Y.-M."/>
            <person name="Seo E."/>
            <person name="Kim K.-T."/>
            <person name="Kim M.-S."/>
            <person name="Lee J.M."/>
            <person name="Cheong K."/>
            <person name="Shin H.-S."/>
            <person name="Kim S.-B."/>
            <person name="Han K."/>
            <person name="Lee J."/>
            <person name="Park M."/>
            <person name="Lee H.-A."/>
            <person name="Lee H.-Y."/>
            <person name="Lee Y."/>
            <person name="Oh S."/>
            <person name="Lee J.H."/>
            <person name="Choi E."/>
            <person name="Choi E."/>
            <person name="Lee S.E."/>
            <person name="Jeon J."/>
            <person name="Kim H."/>
            <person name="Choi G."/>
            <person name="Song H."/>
            <person name="Lee J."/>
            <person name="Lee S.-C."/>
            <person name="Kwon J.-K."/>
            <person name="Lee H.-Y."/>
            <person name="Koo N."/>
            <person name="Hong Y."/>
            <person name="Kim R.W."/>
            <person name="Kang W.-H."/>
            <person name="Huh J.H."/>
            <person name="Kang B.-C."/>
            <person name="Yang T.-J."/>
            <person name="Lee Y.-H."/>
            <person name="Bennetzen J.L."/>
            <person name="Choi D."/>
        </authorList>
    </citation>
    <scope>NUCLEOTIDE SEQUENCE [LARGE SCALE GENOMIC DNA]</scope>
    <source>
        <strain evidence="2">cv. PBC81</strain>
    </source>
</reference>
<dbReference type="AlphaFoldDB" id="A0A2G2VC99"/>
<gene>
    <name evidence="1" type="ORF">CQW23_29800</name>
</gene>
<dbReference type="OrthoDB" id="1928505at2759"/>
<dbReference type="PANTHER" id="PTHR21726">
    <property type="entry name" value="PHOSPHATIDYLINOSITOL N-ACETYLGLUCOSAMINYLTRANSFERASE SUBUNIT P DOWN SYNDROME CRITICAL REGION PROTEIN 5 -RELATED"/>
    <property type="match status" value="1"/>
</dbReference>
<accession>A0A2G2VC99</accession>
<proteinExistence type="predicted"/>
<organism evidence="1 2">
    <name type="scientific">Capsicum baccatum</name>
    <name type="common">Peruvian pepper</name>
    <dbReference type="NCBI Taxonomy" id="33114"/>
    <lineage>
        <taxon>Eukaryota</taxon>
        <taxon>Viridiplantae</taxon>
        <taxon>Streptophyta</taxon>
        <taxon>Embryophyta</taxon>
        <taxon>Tracheophyta</taxon>
        <taxon>Spermatophyta</taxon>
        <taxon>Magnoliopsida</taxon>
        <taxon>eudicotyledons</taxon>
        <taxon>Gunneridae</taxon>
        <taxon>Pentapetalae</taxon>
        <taxon>asterids</taxon>
        <taxon>lamiids</taxon>
        <taxon>Solanales</taxon>
        <taxon>Solanaceae</taxon>
        <taxon>Solanoideae</taxon>
        <taxon>Capsiceae</taxon>
        <taxon>Capsicum</taxon>
    </lineage>
</organism>
<sequence>MNDSLAAITERQTQRPCGCVGIFLQLFDRNHRFSMKLFPKKLLSQIDDENSGGFPYAKHNEMTDTRCESKHKMKAPSFIARLMVWNRCQQDQVVSPKRHKLLKLGAMWQTNLVLDLADLIKKIWILR</sequence>
<evidence type="ECO:0000313" key="1">
    <source>
        <dbReference type="EMBL" id="PHT30620.1"/>
    </source>
</evidence>
<reference evidence="1 2" key="1">
    <citation type="journal article" date="2017" name="Genome Biol.">
        <title>New reference genome sequences of hot pepper reveal the massive evolution of plant disease-resistance genes by retroduplication.</title>
        <authorList>
            <person name="Kim S."/>
            <person name="Park J."/>
            <person name="Yeom S.I."/>
            <person name="Kim Y.M."/>
            <person name="Seo E."/>
            <person name="Kim K.T."/>
            <person name="Kim M.S."/>
            <person name="Lee J.M."/>
            <person name="Cheong K."/>
            <person name="Shin H.S."/>
            <person name="Kim S.B."/>
            <person name="Han K."/>
            <person name="Lee J."/>
            <person name="Park M."/>
            <person name="Lee H.A."/>
            <person name="Lee H.Y."/>
            <person name="Lee Y."/>
            <person name="Oh S."/>
            <person name="Lee J.H."/>
            <person name="Choi E."/>
            <person name="Choi E."/>
            <person name="Lee S.E."/>
            <person name="Jeon J."/>
            <person name="Kim H."/>
            <person name="Choi G."/>
            <person name="Song H."/>
            <person name="Lee J."/>
            <person name="Lee S.C."/>
            <person name="Kwon J.K."/>
            <person name="Lee H.Y."/>
            <person name="Koo N."/>
            <person name="Hong Y."/>
            <person name="Kim R.W."/>
            <person name="Kang W.H."/>
            <person name="Huh J.H."/>
            <person name="Kang B.C."/>
            <person name="Yang T.J."/>
            <person name="Lee Y.H."/>
            <person name="Bennetzen J.L."/>
            <person name="Choi D."/>
        </authorList>
    </citation>
    <scope>NUCLEOTIDE SEQUENCE [LARGE SCALE GENOMIC DNA]</scope>
    <source>
        <strain evidence="2">cv. PBC81</strain>
    </source>
</reference>
<dbReference type="Proteomes" id="UP000224567">
    <property type="component" value="Unassembled WGS sequence"/>
</dbReference>
<evidence type="ECO:0000313" key="2">
    <source>
        <dbReference type="Proteomes" id="UP000224567"/>
    </source>
</evidence>
<dbReference type="PANTHER" id="PTHR21726:SF61">
    <property type="entry name" value="DNAA INITIATOR-ASSOCIATING PROTEIN"/>
    <property type="match status" value="1"/>
</dbReference>